<comment type="caution">
    <text evidence="1">The sequence shown here is derived from an EMBL/GenBank/DDBJ whole genome shotgun (WGS) entry which is preliminary data.</text>
</comment>
<dbReference type="AlphaFoldDB" id="A0A5J4TV70"/>
<protein>
    <submittedName>
        <fullName evidence="1">Uncharacterized protein</fullName>
    </submittedName>
</protein>
<evidence type="ECO:0000313" key="2">
    <source>
        <dbReference type="Proteomes" id="UP000324800"/>
    </source>
</evidence>
<feature type="non-terminal residue" evidence="1">
    <location>
        <position position="183"/>
    </location>
</feature>
<dbReference type="EMBL" id="SNRW01025738">
    <property type="protein sequence ID" value="KAA6361305.1"/>
    <property type="molecule type" value="Genomic_DNA"/>
</dbReference>
<reference evidence="1 2" key="1">
    <citation type="submission" date="2019-03" db="EMBL/GenBank/DDBJ databases">
        <title>Single cell metagenomics reveals metabolic interactions within the superorganism composed of flagellate Streblomastix strix and complex community of Bacteroidetes bacteria on its surface.</title>
        <authorList>
            <person name="Treitli S.C."/>
            <person name="Kolisko M."/>
            <person name="Husnik F."/>
            <person name="Keeling P."/>
            <person name="Hampl V."/>
        </authorList>
    </citation>
    <scope>NUCLEOTIDE SEQUENCE [LARGE SCALE GENOMIC DNA]</scope>
    <source>
        <strain evidence="1">ST1C</strain>
    </source>
</reference>
<name>A0A5J4TV70_9EUKA</name>
<dbReference type="Proteomes" id="UP000324800">
    <property type="component" value="Unassembled WGS sequence"/>
</dbReference>
<organism evidence="1 2">
    <name type="scientific">Streblomastix strix</name>
    <dbReference type="NCBI Taxonomy" id="222440"/>
    <lineage>
        <taxon>Eukaryota</taxon>
        <taxon>Metamonada</taxon>
        <taxon>Preaxostyla</taxon>
        <taxon>Oxymonadida</taxon>
        <taxon>Streblomastigidae</taxon>
        <taxon>Streblomastix</taxon>
    </lineage>
</organism>
<evidence type="ECO:0000313" key="1">
    <source>
        <dbReference type="EMBL" id="KAA6361305.1"/>
    </source>
</evidence>
<sequence>MQSGGTGLDGLFEIDDEVEDALTIPRSDGTQKLEDNADLTNFAMIFQVERNDSSGVTFDGLNIKGQNISISLKANPIYQGAADVYCATNPIPPILITVSDTYWLFSALNGGTTKVSLLKYVDGGIYYDVVFNLLSLLFRHLSPIADAFVAILSIYFPNGITIELAFRIGIAYDGYTRYNNSFT</sequence>
<accession>A0A5J4TV70</accession>
<gene>
    <name evidence="1" type="ORF">EZS28_043168</name>
</gene>
<proteinExistence type="predicted"/>